<comment type="caution">
    <text evidence="2">The sequence shown here is derived from an EMBL/GenBank/DDBJ whole genome shotgun (WGS) entry which is preliminary data.</text>
</comment>
<protein>
    <submittedName>
        <fullName evidence="2">Uncharacterized protein</fullName>
    </submittedName>
</protein>
<dbReference type="AlphaFoldDB" id="A0AA39QDX8"/>
<keyword evidence="1" id="KW-0175">Coiled coil</keyword>
<dbReference type="EMBL" id="JAUEPU010000007">
    <property type="protein sequence ID" value="KAK0501122.1"/>
    <property type="molecule type" value="Genomic_DNA"/>
</dbReference>
<evidence type="ECO:0000313" key="3">
    <source>
        <dbReference type="Proteomes" id="UP001175228"/>
    </source>
</evidence>
<keyword evidence="3" id="KW-1185">Reference proteome</keyword>
<sequence length="120" mass="13654">MAAEVQKFRDDLQDLETFLEVGPEEKLKATEHVLGSINRKLQQLEQDILEETLDCEGILKALKTAVRIDGLPYKLCLLLWNRLVKEDNGIERADIIEVFCQVFNDIEKFGVAQNTGFCNG</sequence>
<evidence type="ECO:0000313" key="2">
    <source>
        <dbReference type="EMBL" id="KAK0501122.1"/>
    </source>
</evidence>
<evidence type="ECO:0000256" key="1">
    <source>
        <dbReference type="SAM" id="Coils"/>
    </source>
</evidence>
<gene>
    <name evidence="2" type="ORF">EDD18DRAFT_1348613</name>
</gene>
<dbReference type="Proteomes" id="UP001175228">
    <property type="component" value="Unassembled WGS sequence"/>
</dbReference>
<organism evidence="2 3">
    <name type="scientific">Armillaria luteobubalina</name>
    <dbReference type="NCBI Taxonomy" id="153913"/>
    <lineage>
        <taxon>Eukaryota</taxon>
        <taxon>Fungi</taxon>
        <taxon>Dikarya</taxon>
        <taxon>Basidiomycota</taxon>
        <taxon>Agaricomycotina</taxon>
        <taxon>Agaricomycetes</taxon>
        <taxon>Agaricomycetidae</taxon>
        <taxon>Agaricales</taxon>
        <taxon>Marasmiineae</taxon>
        <taxon>Physalacriaceae</taxon>
        <taxon>Armillaria</taxon>
    </lineage>
</organism>
<proteinExistence type="predicted"/>
<accession>A0AA39QDX8</accession>
<reference evidence="2" key="1">
    <citation type="submission" date="2023-06" db="EMBL/GenBank/DDBJ databases">
        <authorList>
            <consortium name="Lawrence Berkeley National Laboratory"/>
            <person name="Ahrendt S."/>
            <person name="Sahu N."/>
            <person name="Indic B."/>
            <person name="Wong-Bajracharya J."/>
            <person name="Merenyi Z."/>
            <person name="Ke H.-M."/>
            <person name="Monk M."/>
            <person name="Kocsube S."/>
            <person name="Drula E."/>
            <person name="Lipzen A."/>
            <person name="Balint B."/>
            <person name="Henrissat B."/>
            <person name="Andreopoulos B."/>
            <person name="Martin F.M."/>
            <person name="Harder C.B."/>
            <person name="Rigling D."/>
            <person name="Ford K.L."/>
            <person name="Foster G.D."/>
            <person name="Pangilinan J."/>
            <person name="Papanicolaou A."/>
            <person name="Barry K."/>
            <person name="LaButti K."/>
            <person name="Viragh M."/>
            <person name="Koriabine M."/>
            <person name="Yan M."/>
            <person name="Riley R."/>
            <person name="Champramary S."/>
            <person name="Plett K.L."/>
            <person name="Tsai I.J."/>
            <person name="Slot J."/>
            <person name="Sipos G."/>
            <person name="Plett J."/>
            <person name="Nagy L.G."/>
            <person name="Grigoriev I.V."/>
        </authorList>
    </citation>
    <scope>NUCLEOTIDE SEQUENCE</scope>
    <source>
        <strain evidence="2">HWK02</strain>
    </source>
</reference>
<feature type="coiled-coil region" evidence="1">
    <location>
        <begin position="27"/>
        <end position="54"/>
    </location>
</feature>
<name>A0AA39QDX8_9AGAR</name>